<dbReference type="SMART" id="SM00860">
    <property type="entry name" value="SMI1_KNR4"/>
    <property type="match status" value="1"/>
</dbReference>
<keyword evidence="5" id="KW-1185">Reference proteome</keyword>
<evidence type="ECO:0000256" key="2">
    <source>
        <dbReference type="ARBA" id="ARBA00022738"/>
    </source>
</evidence>
<proteinExistence type="predicted"/>
<reference evidence="4 5" key="2">
    <citation type="submission" date="2018-03" db="EMBL/GenBank/DDBJ databases">
        <authorList>
            <person name="Keele B.F."/>
        </authorList>
    </citation>
    <scope>NUCLEOTIDE SEQUENCE [LARGE SCALE GENOMIC DNA]</scope>
    <source>
        <strain evidence="4 5">CCALA 016</strain>
    </source>
</reference>
<dbReference type="GO" id="GO:0030089">
    <property type="term" value="C:phycobilisome"/>
    <property type="evidence" value="ECO:0007669"/>
    <property type="project" value="UniProtKB-KW"/>
</dbReference>
<dbReference type="Gene3D" id="3.40.1580.10">
    <property type="entry name" value="SMI1/KNR4-like"/>
    <property type="match status" value="1"/>
</dbReference>
<evidence type="ECO:0000256" key="1">
    <source>
        <dbReference type="ARBA" id="ARBA00022549"/>
    </source>
</evidence>
<dbReference type="AlphaFoldDB" id="A0A2T1LTF7"/>
<sequence length="294" mass="33810">MGVLTEALERIIEWLRQHQPEYANSFKPGLKSDEIKAAEEELGFTLPEEIYELYQWRNGSTLATEALFFPNIHFLPLDQARNTTREVISYPDDWFWYEGYPLFVFLMYESDVFAIPLKSNQQKNLPVVYIPEGGEQIVYYTSLTDMMLTLAECYETGTHYIDEQGYICDDEYKAAQISCKYNADLNEKALSTFQSLFLQPLESLDNKLIGQVADATIVISRFKDPRGVDLLLEALQVWRKIKGNSRDMVCCWVIEALGEMYAQRAIQPLTDALQDSSLFVKQEAQKALSKLRGS</sequence>
<evidence type="ECO:0000259" key="3">
    <source>
        <dbReference type="SMART" id="SM00860"/>
    </source>
</evidence>
<evidence type="ECO:0000313" key="5">
    <source>
        <dbReference type="Proteomes" id="UP000239001"/>
    </source>
</evidence>
<evidence type="ECO:0000313" key="4">
    <source>
        <dbReference type="EMBL" id="PSF33624.1"/>
    </source>
</evidence>
<name>A0A2T1LTF7_9CHRO</name>
<dbReference type="RefSeq" id="WP_106458640.1">
    <property type="nucleotide sequence ID" value="NZ_PXOH01000029.1"/>
</dbReference>
<dbReference type="SUPFAM" id="SSF160631">
    <property type="entry name" value="SMI1/KNR4-like"/>
    <property type="match status" value="1"/>
</dbReference>
<reference evidence="4 5" key="1">
    <citation type="submission" date="2018-03" db="EMBL/GenBank/DDBJ databases">
        <title>The ancient ancestry and fast evolution of plastids.</title>
        <authorList>
            <person name="Moore K.R."/>
            <person name="Magnabosco C."/>
            <person name="Momper L."/>
            <person name="Gold D.A."/>
            <person name="Bosak T."/>
            <person name="Fournier G.P."/>
        </authorList>
    </citation>
    <scope>NUCLEOTIDE SEQUENCE [LARGE SCALE GENOMIC DNA]</scope>
    <source>
        <strain evidence="4 5">CCALA 016</strain>
    </source>
</reference>
<dbReference type="Pfam" id="PF03130">
    <property type="entry name" value="HEAT_PBS"/>
    <property type="match status" value="1"/>
</dbReference>
<comment type="caution">
    <text evidence="4">The sequence shown here is derived from an EMBL/GenBank/DDBJ whole genome shotgun (WGS) entry which is preliminary data.</text>
</comment>
<dbReference type="Pfam" id="PF09346">
    <property type="entry name" value="SMI1_KNR4"/>
    <property type="match status" value="1"/>
</dbReference>
<dbReference type="OrthoDB" id="511172at2"/>
<dbReference type="InterPro" id="IPR016024">
    <property type="entry name" value="ARM-type_fold"/>
</dbReference>
<dbReference type="Gene3D" id="1.25.10.10">
    <property type="entry name" value="Leucine-rich Repeat Variant"/>
    <property type="match status" value="1"/>
</dbReference>
<accession>A0A2T1LTF7</accession>
<gene>
    <name evidence="4" type="ORF">C7H19_19755</name>
</gene>
<dbReference type="InterPro" id="IPR037883">
    <property type="entry name" value="Knr4/Smi1-like_sf"/>
</dbReference>
<keyword evidence="2" id="KW-0605">Phycobilisome</keyword>
<feature type="domain" description="Knr4/Smi1-like" evidence="3">
    <location>
        <begin position="29"/>
        <end position="149"/>
    </location>
</feature>
<dbReference type="Proteomes" id="UP000239001">
    <property type="component" value="Unassembled WGS sequence"/>
</dbReference>
<dbReference type="EMBL" id="PXOH01000029">
    <property type="protein sequence ID" value="PSF33624.1"/>
    <property type="molecule type" value="Genomic_DNA"/>
</dbReference>
<dbReference type="SUPFAM" id="SSF48371">
    <property type="entry name" value="ARM repeat"/>
    <property type="match status" value="1"/>
</dbReference>
<dbReference type="InterPro" id="IPR011989">
    <property type="entry name" value="ARM-like"/>
</dbReference>
<keyword evidence="1" id="KW-0042">Antenna complex</keyword>
<protein>
    <submittedName>
        <fullName evidence="4">SMI1/KNR4 family protein</fullName>
    </submittedName>
</protein>
<dbReference type="InterPro" id="IPR004155">
    <property type="entry name" value="PBS_lyase_HEAT"/>
</dbReference>
<organism evidence="4 5">
    <name type="scientific">Aphanothece hegewaldii CCALA 016</name>
    <dbReference type="NCBI Taxonomy" id="2107694"/>
    <lineage>
        <taxon>Bacteria</taxon>
        <taxon>Bacillati</taxon>
        <taxon>Cyanobacteriota</taxon>
        <taxon>Cyanophyceae</taxon>
        <taxon>Oscillatoriophycideae</taxon>
        <taxon>Chroococcales</taxon>
        <taxon>Aphanothecaceae</taxon>
        <taxon>Aphanothece</taxon>
    </lineage>
</organism>
<dbReference type="InterPro" id="IPR018958">
    <property type="entry name" value="Knr4/Smi1-like_dom"/>
</dbReference>